<organism evidence="7 8">
    <name type="scientific">Acidimicrobium ferrooxidans (strain DSM 10331 / JCM 15462 / NBRC 103882 / ICP)</name>
    <dbReference type="NCBI Taxonomy" id="525909"/>
    <lineage>
        <taxon>Bacteria</taxon>
        <taxon>Bacillati</taxon>
        <taxon>Actinomycetota</taxon>
        <taxon>Acidimicrobiia</taxon>
        <taxon>Acidimicrobiales</taxon>
        <taxon>Acidimicrobiaceae</taxon>
        <taxon>Acidimicrobium</taxon>
    </lineage>
</organism>
<reference evidence="7 8" key="1">
    <citation type="journal article" date="2009" name="Stand. Genomic Sci.">
        <title>Complete genome sequence of Acidimicrobium ferrooxidans type strain (ICP).</title>
        <authorList>
            <person name="Clum A."/>
            <person name="Nolan M."/>
            <person name="Lang E."/>
            <person name="Glavina Del Rio T."/>
            <person name="Tice H."/>
            <person name="Copeland A."/>
            <person name="Cheng J.F."/>
            <person name="Lucas S."/>
            <person name="Chen F."/>
            <person name="Bruce D."/>
            <person name="Goodwin L."/>
            <person name="Pitluck S."/>
            <person name="Ivanova N."/>
            <person name="Mavrommatis K."/>
            <person name="Mikhailova N."/>
            <person name="Pati A."/>
            <person name="Chen A."/>
            <person name="Palaniappan K."/>
            <person name="Goker M."/>
            <person name="Spring S."/>
            <person name="Land M."/>
            <person name="Hauser L."/>
            <person name="Chang Y.J."/>
            <person name="Jeffries C.C."/>
            <person name="Chain P."/>
            <person name="Bristow J."/>
            <person name="Eisen J.A."/>
            <person name="Markowitz V."/>
            <person name="Hugenholtz P."/>
            <person name="Kyrpides N.C."/>
            <person name="Klenk H.P."/>
            <person name="Lapidus A."/>
        </authorList>
    </citation>
    <scope>NUCLEOTIDE SEQUENCE [LARGE SCALE GENOMIC DNA]</scope>
    <source>
        <strain evidence="8">DSM 10331 / JCM 15462 / NBRC 103882 / ICP</strain>
    </source>
</reference>
<evidence type="ECO:0000313" key="8">
    <source>
        <dbReference type="Proteomes" id="UP000000771"/>
    </source>
</evidence>
<accession>C7M088</accession>
<dbReference type="InterPro" id="IPR019108">
    <property type="entry name" value="Caa3_assmbl_CtaG-rel"/>
</dbReference>
<dbReference type="GO" id="GO:0005886">
    <property type="term" value="C:plasma membrane"/>
    <property type="evidence" value="ECO:0007669"/>
    <property type="project" value="UniProtKB-SubCell"/>
</dbReference>
<name>C7M088_ACIFD</name>
<feature type="transmembrane region" description="Helical" evidence="6">
    <location>
        <begin position="185"/>
        <end position="202"/>
    </location>
</feature>
<evidence type="ECO:0000313" key="7">
    <source>
        <dbReference type="EMBL" id="ACU54396.1"/>
    </source>
</evidence>
<dbReference type="OrthoDB" id="5241646at2"/>
<dbReference type="AlphaFoldDB" id="C7M088"/>
<dbReference type="STRING" id="525909.Afer_1473"/>
<feature type="transmembrane region" description="Helical" evidence="6">
    <location>
        <begin position="26"/>
        <end position="44"/>
    </location>
</feature>
<evidence type="ECO:0000256" key="2">
    <source>
        <dbReference type="ARBA" id="ARBA00022475"/>
    </source>
</evidence>
<dbReference type="eggNOG" id="COG3336">
    <property type="taxonomic scope" value="Bacteria"/>
</dbReference>
<keyword evidence="2" id="KW-1003">Cell membrane</keyword>
<evidence type="ECO:0000256" key="6">
    <source>
        <dbReference type="SAM" id="Phobius"/>
    </source>
</evidence>
<feature type="transmembrane region" description="Helical" evidence="6">
    <location>
        <begin position="262"/>
        <end position="284"/>
    </location>
</feature>
<dbReference type="Pfam" id="PF09678">
    <property type="entry name" value="Caa3_CtaG"/>
    <property type="match status" value="1"/>
</dbReference>
<gene>
    <name evidence="7" type="ordered locus">Afer_1473</name>
</gene>
<feature type="transmembrane region" description="Helical" evidence="6">
    <location>
        <begin position="214"/>
        <end position="242"/>
    </location>
</feature>
<evidence type="ECO:0000256" key="5">
    <source>
        <dbReference type="ARBA" id="ARBA00023136"/>
    </source>
</evidence>
<keyword evidence="8" id="KW-1185">Reference proteome</keyword>
<dbReference type="Proteomes" id="UP000000771">
    <property type="component" value="Chromosome"/>
</dbReference>
<dbReference type="KEGG" id="afo:Afer_1473"/>
<comment type="subcellular location">
    <subcellularLocation>
        <location evidence="1">Cell membrane</location>
        <topology evidence="1">Multi-pass membrane protein</topology>
    </subcellularLocation>
</comment>
<keyword evidence="4 6" id="KW-1133">Transmembrane helix</keyword>
<proteinExistence type="predicted"/>
<evidence type="ECO:0000256" key="3">
    <source>
        <dbReference type="ARBA" id="ARBA00022692"/>
    </source>
</evidence>
<keyword evidence="3 6" id="KW-0812">Transmembrane</keyword>
<dbReference type="HOGENOM" id="CLU_054944_0_1_11"/>
<sequence length="327" mass="36718">MGIVGMSMAIQPAHGLVAYVLENWSVDWWGLIIFGLPIALYWRGHLIVMRTLDDPELRRGYERRALLMLGGMAALAIGLFSPIAAWSMVYQWVHMIWHLDLMILAPPLIVRADPWGEIVAGVPEGPREAVRRLWGRLGAHAPIARVWGVVSSPWSAVVAFDAAMWIWHLPGPFDWAMASGGRMELMMFSFFTSGIWMWYVAVDPNPRRQHESPIVRFAHMVIVSMSCMILAIVLGLSTQPWYSAYEQWMGTLRTLSLEADQQIAAGILWVFGAVPWFIAGVVTLRDFLTAEQDGVIDALGTFRAFTLRKVRTTGRRPAVRSSDSSAR</sequence>
<protein>
    <submittedName>
        <fullName evidence="7">4Fe-4S ferredoxin iron-sulfur binding domain-containing protein</fullName>
    </submittedName>
</protein>
<evidence type="ECO:0000256" key="1">
    <source>
        <dbReference type="ARBA" id="ARBA00004651"/>
    </source>
</evidence>
<keyword evidence="5 6" id="KW-0472">Membrane</keyword>
<evidence type="ECO:0000256" key="4">
    <source>
        <dbReference type="ARBA" id="ARBA00022989"/>
    </source>
</evidence>
<feature type="transmembrane region" description="Helical" evidence="6">
    <location>
        <begin position="65"/>
        <end position="86"/>
    </location>
</feature>
<dbReference type="RefSeq" id="WP_015798879.1">
    <property type="nucleotide sequence ID" value="NC_013124.1"/>
</dbReference>
<dbReference type="EMBL" id="CP001631">
    <property type="protein sequence ID" value="ACU54396.1"/>
    <property type="molecule type" value="Genomic_DNA"/>
</dbReference>